<evidence type="ECO:0000313" key="3">
    <source>
        <dbReference type="Proteomes" id="UP001303902"/>
    </source>
</evidence>
<proteinExistence type="predicted"/>
<reference evidence="2 3" key="1">
    <citation type="submission" date="2023-06" db="EMBL/GenBank/DDBJ databases">
        <title>Sporosarcina sp. nov., isolated from Korean tranditional fermented seafood 'Jeotgal'.</title>
        <authorList>
            <person name="Yang A.I."/>
            <person name="Shin N.-R."/>
        </authorList>
    </citation>
    <scope>NUCLEOTIDE SEQUENCE [LARGE SCALE GENOMIC DNA]</scope>
    <source>
        <strain evidence="2 3">T2O-4</strain>
    </source>
</reference>
<feature type="transmembrane region" description="Helical" evidence="1">
    <location>
        <begin position="12"/>
        <end position="34"/>
    </location>
</feature>
<evidence type="ECO:0000256" key="1">
    <source>
        <dbReference type="SAM" id="Phobius"/>
    </source>
</evidence>
<dbReference type="Proteomes" id="UP001303902">
    <property type="component" value="Chromosome"/>
</dbReference>
<evidence type="ECO:0000313" key="2">
    <source>
        <dbReference type="EMBL" id="WOV87465.1"/>
    </source>
</evidence>
<protein>
    <submittedName>
        <fullName evidence="2">Uncharacterized protein</fullName>
    </submittedName>
</protein>
<organism evidence="2 3">
    <name type="scientific">Sporosarcina oncorhynchi</name>
    <dbReference type="NCBI Taxonomy" id="3056444"/>
    <lineage>
        <taxon>Bacteria</taxon>
        <taxon>Bacillati</taxon>
        <taxon>Bacillota</taxon>
        <taxon>Bacilli</taxon>
        <taxon>Bacillales</taxon>
        <taxon>Caryophanaceae</taxon>
        <taxon>Sporosarcina</taxon>
    </lineage>
</organism>
<keyword evidence="1" id="KW-0472">Membrane</keyword>
<keyword evidence="3" id="KW-1185">Reference proteome</keyword>
<sequence length="184" mass="21024">MMSNQFGKRHVFMVLSILILVTTPLFVLLLPNWNANNVYHTPSNWYVFVKGSTYGMYGVGFLLLVIGSAILAMLDCSRKAIYIAILCVVLAGSSFYVAGRQYIALADDSIKYRDMFSKGHSYQWSDVESVQYNKYPPENEFPSYVFHFTDGHSLNLVENRQLPAMRESVKHRLKMEGIAIDVKY</sequence>
<feature type="transmembrane region" description="Helical" evidence="1">
    <location>
        <begin position="54"/>
        <end position="74"/>
    </location>
</feature>
<dbReference type="RefSeq" id="WP_317967605.1">
    <property type="nucleotide sequence ID" value="NZ_CP129118.1"/>
</dbReference>
<dbReference type="EMBL" id="CP129118">
    <property type="protein sequence ID" value="WOV87465.1"/>
    <property type="molecule type" value="Genomic_DNA"/>
</dbReference>
<keyword evidence="1" id="KW-1133">Transmembrane helix</keyword>
<accession>A0ABZ0L4Q7</accession>
<name>A0ABZ0L4Q7_9BACL</name>
<keyword evidence="1" id="KW-0812">Transmembrane</keyword>
<feature type="transmembrane region" description="Helical" evidence="1">
    <location>
        <begin position="81"/>
        <end position="99"/>
    </location>
</feature>
<gene>
    <name evidence="2" type="ORF">QWT69_16695</name>
</gene>